<dbReference type="Proteomes" id="UP000887565">
    <property type="component" value="Unplaced"/>
</dbReference>
<keyword evidence="1" id="KW-0732">Signal</keyword>
<feature type="signal peptide" evidence="1">
    <location>
        <begin position="1"/>
        <end position="22"/>
    </location>
</feature>
<protein>
    <submittedName>
        <fullName evidence="3">Peptidase S1 domain-containing protein</fullName>
    </submittedName>
</protein>
<dbReference type="AlphaFoldDB" id="A0A915HZG3"/>
<evidence type="ECO:0000313" key="2">
    <source>
        <dbReference type="Proteomes" id="UP000887565"/>
    </source>
</evidence>
<dbReference type="WBParaSite" id="nRc.2.0.1.t06651-RA">
    <property type="protein sequence ID" value="nRc.2.0.1.t06651-RA"/>
    <property type="gene ID" value="nRc.2.0.1.g06651"/>
</dbReference>
<accession>A0A915HZG3</accession>
<organism evidence="2 3">
    <name type="scientific">Romanomermis culicivorax</name>
    <name type="common">Nematode worm</name>
    <dbReference type="NCBI Taxonomy" id="13658"/>
    <lineage>
        <taxon>Eukaryota</taxon>
        <taxon>Metazoa</taxon>
        <taxon>Ecdysozoa</taxon>
        <taxon>Nematoda</taxon>
        <taxon>Enoplea</taxon>
        <taxon>Dorylaimia</taxon>
        <taxon>Mermithida</taxon>
        <taxon>Mermithoidea</taxon>
        <taxon>Mermithidae</taxon>
        <taxon>Romanomermis</taxon>
    </lineage>
</organism>
<reference evidence="3" key="1">
    <citation type="submission" date="2022-11" db="UniProtKB">
        <authorList>
            <consortium name="WormBaseParasite"/>
        </authorList>
    </citation>
    <scope>IDENTIFICATION</scope>
</reference>
<evidence type="ECO:0000313" key="3">
    <source>
        <dbReference type="WBParaSite" id="nRc.2.0.1.t06651-RA"/>
    </source>
</evidence>
<keyword evidence="2" id="KW-1185">Reference proteome</keyword>
<name>A0A915HZG3_ROMCU</name>
<evidence type="ECO:0000256" key="1">
    <source>
        <dbReference type="SAM" id="SignalP"/>
    </source>
</evidence>
<feature type="chain" id="PRO_5037679569" evidence="1">
    <location>
        <begin position="23"/>
        <end position="203"/>
    </location>
</feature>
<sequence length="203" mass="23662">ANVLSKFFAFVLKLIGSTIVIARFKDRYSIPRCFLSHGQFQYEYCEQFGDHSVVLQFKNRHPALNNSIQIVAGSEKRHNIKRGQWRQKPKYHKLPIISIQHQFEFRDLHCRGVLTSTDGLYYDRVVASADCIQMLDWQGSTMVLEVAFNHWMEYTKQVVMFSQISYNLKNAIAILETKIKIVKGYAQLSEHTFVVSLEILEKI</sequence>
<proteinExistence type="predicted"/>